<keyword evidence="2 7" id="KW-0813">Transport</keyword>
<dbReference type="PROSITE" id="PS52016">
    <property type="entry name" value="TONB_DEPENDENT_REC_3"/>
    <property type="match status" value="1"/>
</dbReference>
<evidence type="ECO:0000256" key="6">
    <source>
        <dbReference type="ARBA" id="ARBA00023237"/>
    </source>
</evidence>
<dbReference type="NCBIfam" id="TIGR04056">
    <property type="entry name" value="OMP_RagA_SusC"/>
    <property type="match status" value="1"/>
</dbReference>
<name>A0ABV5K199_9FLAO</name>
<reference evidence="9 10" key="1">
    <citation type="submission" date="2024-09" db="EMBL/GenBank/DDBJ databases">
        <authorList>
            <person name="Sun Q."/>
            <person name="Mori K."/>
        </authorList>
    </citation>
    <scope>NUCLEOTIDE SEQUENCE [LARGE SCALE GENOMIC DNA]</scope>
    <source>
        <strain evidence="9 10">JCM 13034</strain>
    </source>
</reference>
<dbReference type="Pfam" id="PF07715">
    <property type="entry name" value="Plug"/>
    <property type="match status" value="1"/>
</dbReference>
<evidence type="ECO:0000256" key="7">
    <source>
        <dbReference type="PROSITE-ProRule" id="PRU01360"/>
    </source>
</evidence>
<comment type="subcellular location">
    <subcellularLocation>
        <location evidence="1 7">Cell outer membrane</location>
        <topology evidence="1 7">Multi-pass membrane protein</topology>
    </subcellularLocation>
</comment>
<sequence>MRLSIFLFCAFTFGFTPNSSFSQNAQINIKSDLNLTVDEVFNLIRQQTDYTFVYSTDLFKNASKIELKKGSINTSKLLNKSLDNLNLTYLFLDNKTIVLTKKAVKTAAAGVEELEEIQQKITGTVTDSSNHPLPGVNVLVGKKGNNIVKGVVTDFEGKYTIEGAKGEIIRFSYMGFATQEFVIQNQTIVNVILKEATGKLNEVVLVGYGSQKREEVSSAISSVKAKELTQNIVGVTSFDNALSGLIKGVNISQSTGELGSGVDINIRGITSPFAGADNNPLFVIDGVPVQTNPNIFGSNDNTSYVNTANPLQSINPSDIESIDVLKDAAATAIYGSRGANGVIIVNTKRGTKGEKMSIAVNTSTTFARPIKTHDYLSTDQWKSFNDEFFKYSAQAANENPYIDLFFLSDYSYMANLPIDWWTYTIGYEGPNEDYYGTENTTWADVVFRDPAITNQYNVSVLGGTDKTNYSLSAGYTDQEGLILEENYKQYSFKLGLDSQINKIVKVGATANIGVSNIKSGYRSLNGDLGNELSARPDIAPRDENGDFTRVKSVEYGFFETLQPNPLALMTGSINETKGFTLLGNTYAEFEVVKNLKIKSDVNVALFATDDYSFRPVSIVGTISDLYGETRSSLSTSNVVTTNVVSNLTANYTASINEHDFSVLIGAAWDRNYSDRETFRLEGFPDDEVLTNVTSGELVTSKAGTKYESGLNSLFSRLTYSYDDKYFATANLRTDRSIKFGPENQRAFFPSLALSWKVSNESFLQNNTTLNSLRLRASIGKTGSNNVGDFAYLQFFAPGINSDANYGGNQAIGLTGVLPNEAIKWETTNEMNVGLNFGLFNNRIRGSLDYYNRKTTDALMPSPFPFETGADTYTANFADLTNKGFELDLGGDIIRTDELQWAANFNISQNKNTLDKFNQNGISSFLIDRYEIGREVNIIKGYVVEKIFQDQTELDNLNAGSSTGFYQEYGTGLGDYKYKDLNNDGRITSADREYLGSSQPDVFGGFNTEVNYKGFSLGAYFNYSLGGESLWASYGNKLSYSPNINTYSMFYENTWTPERIDAEYPRFIITDPNFNSRISNKTVYDTSFLRLKTLQFGYQFPQQIIEKFSATGLSIFVTGSNLWTLTDFPGLNPDSKDGGFASVTSTDNRDPYPVAKTWSLGVNLKF</sequence>
<proteinExistence type="inferred from homology"/>
<dbReference type="EMBL" id="JBHMDX010000006">
    <property type="protein sequence ID" value="MFB9271583.1"/>
    <property type="molecule type" value="Genomic_DNA"/>
</dbReference>
<accession>A0ABV5K199</accession>
<evidence type="ECO:0000313" key="10">
    <source>
        <dbReference type="Proteomes" id="UP001589665"/>
    </source>
</evidence>
<dbReference type="Gene3D" id="2.60.40.1120">
    <property type="entry name" value="Carboxypeptidase-like, regulatory domain"/>
    <property type="match status" value="1"/>
</dbReference>
<comment type="caution">
    <text evidence="9">The sequence shown here is derived from an EMBL/GenBank/DDBJ whole genome shotgun (WGS) entry which is preliminary data.</text>
</comment>
<organism evidence="9 10">
    <name type="scientific">Lutibacter litoralis</name>
    <dbReference type="NCBI Taxonomy" id="321268"/>
    <lineage>
        <taxon>Bacteria</taxon>
        <taxon>Pseudomonadati</taxon>
        <taxon>Bacteroidota</taxon>
        <taxon>Flavobacteriia</taxon>
        <taxon>Flavobacteriales</taxon>
        <taxon>Flavobacteriaceae</taxon>
        <taxon>Lutibacter</taxon>
    </lineage>
</organism>
<evidence type="ECO:0000259" key="8">
    <source>
        <dbReference type="Pfam" id="PF07715"/>
    </source>
</evidence>
<comment type="similarity">
    <text evidence="7">Belongs to the TonB-dependent receptor family.</text>
</comment>
<dbReference type="NCBIfam" id="TIGR04057">
    <property type="entry name" value="SusC_RagA_signa"/>
    <property type="match status" value="1"/>
</dbReference>
<evidence type="ECO:0000256" key="4">
    <source>
        <dbReference type="ARBA" id="ARBA00022692"/>
    </source>
</evidence>
<dbReference type="SUPFAM" id="SSF56935">
    <property type="entry name" value="Porins"/>
    <property type="match status" value="1"/>
</dbReference>
<dbReference type="InterPro" id="IPR012910">
    <property type="entry name" value="Plug_dom"/>
</dbReference>
<keyword evidence="3 7" id="KW-1134">Transmembrane beta strand</keyword>
<keyword evidence="4 7" id="KW-0812">Transmembrane</keyword>
<evidence type="ECO:0000313" key="9">
    <source>
        <dbReference type="EMBL" id="MFB9271583.1"/>
    </source>
</evidence>
<protein>
    <submittedName>
        <fullName evidence="9">SusC/RagA family TonB-linked outer membrane protein</fullName>
    </submittedName>
</protein>
<dbReference type="InterPro" id="IPR008969">
    <property type="entry name" value="CarboxyPept-like_regulatory"/>
</dbReference>
<evidence type="ECO:0000256" key="1">
    <source>
        <dbReference type="ARBA" id="ARBA00004571"/>
    </source>
</evidence>
<dbReference type="RefSeq" id="WP_158283759.1">
    <property type="nucleotide sequence ID" value="NZ_BMNS01000005.1"/>
</dbReference>
<evidence type="ECO:0000256" key="5">
    <source>
        <dbReference type="ARBA" id="ARBA00023136"/>
    </source>
</evidence>
<dbReference type="Pfam" id="PF13715">
    <property type="entry name" value="CarbopepD_reg_2"/>
    <property type="match status" value="1"/>
</dbReference>
<feature type="domain" description="TonB-dependent receptor plug" evidence="8">
    <location>
        <begin position="213"/>
        <end position="342"/>
    </location>
</feature>
<keyword evidence="5 7" id="KW-0472">Membrane</keyword>
<dbReference type="InterPro" id="IPR039426">
    <property type="entry name" value="TonB-dep_rcpt-like"/>
</dbReference>
<evidence type="ECO:0000256" key="3">
    <source>
        <dbReference type="ARBA" id="ARBA00022452"/>
    </source>
</evidence>
<dbReference type="Proteomes" id="UP001589665">
    <property type="component" value="Unassembled WGS sequence"/>
</dbReference>
<dbReference type="InterPro" id="IPR023996">
    <property type="entry name" value="TonB-dep_OMP_SusC/RagA"/>
</dbReference>
<keyword evidence="10" id="KW-1185">Reference proteome</keyword>
<dbReference type="InterPro" id="IPR037066">
    <property type="entry name" value="Plug_dom_sf"/>
</dbReference>
<dbReference type="InterPro" id="IPR036942">
    <property type="entry name" value="Beta-barrel_TonB_sf"/>
</dbReference>
<keyword evidence="6 7" id="KW-0998">Cell outer membrane</keyword>
<dbReference type="Gene3D" id="2.40.170.20">
    <property type="entry name" value="TonB-dependent receptor, beta-barrel domain"/>
    <property type="match status" value="1"/>
</dbReference>
<dbReference type="Gene3D" id="2.170.130.10">
    <property type="entry name" value="TonB-dependent receptor, plug domain"/>
    <property type="match status" value="1"/>
</dbReference>
<dbReference type="InterPro" id="IPR023997">
    <property type="entry name" value="TonB-dep_OMP_SusC/RagA_CS"/>
</dbReference>
<evidence type="ECO:0000256" key="2">
    <source>
        <dbReference type="ARBA" id="ARBA00022448"/>
    </source>
</evidence>
<dbReference type="SUPFAM" id="SSF49464">
    <property type="entry name" value="Carboxypeptidase regulatory domain-like"/>
    <property type="match status" value="1"/>
</dbReference>
<gene>
    <name evidence="9" type="ORF">ACFFT3_06750</name>
</gene>